<dbReference type="InterPro" id="IPR040031">
    <property type="entry name" value="Codanin-1"/>
</dbReference>
<protein>
    <recommendedName>
        <fullName evidence="1">Codanin-1 C-terminal domain-containing protein</fullName>
    </recommendedName>
</protein>
<dbReference type="EMBL" id="LJIG01000989">
    <property type="protein sequence ID" value="KRT85951.1"/>
    <property type="molecule type" value="Genomic_DNA"/>
</dbReference>
<dbReference type="PANTHER" id="PTHR28678">
    <property type="entry name" value="CODANIN-1"/>
    <property type="match status" value="1"/>
</dbReference>
<dbReference type="PANTHER" id="PTHR28678:SF1">
    <property type="entry name" value="CODANIN-1"/>
    <property type="match status" value="1"/>
</dbReference>
<comment type="caution">
    <text evidence="2">The sequence shown here is derived from an EMBL/GenBank/DDBJ whole genome shotgun (WGS) entry which is preliminary data.</text>
</comment>
<feature type="non-terminal residue" evidence="2">
    <location>
        <position position="356"/>
    </location>
</feature>
<dbReference type="GO" id="GO:0005634">
    <property type="term" value="C:nucleus"/>
    <property type="evidence" value="ECO:0007669"/>
    <property type="project" value="TreeGrafter"/>
</dbReference>
<reference evidence="2 3" key="1">
    <citation type="submission" date="2015-09" db="EMBL/GenBank/DDBJ databases">
        <title>Draft genome of the scarab beetle Oryctes borbonicus.</title>
        <authorList>
            <person name="Meyer J.M."/>
            <person name="Markov G.V."/>
            <person name="Baskaran P."/>
            <person name="Herrmann M."/>
            <person name="Sommer R.J."/>
            <person name="Roedelsperger C."/>
        </authorList>
    </citation>
    <scope>NUCLEOTIDE SEQUENCE [LARGE SCALE GENOMIC DNA]</scope>
    <source>
        <strain evidence="2">OB123</strain>
        <tissue evidence="2">Whole animal</tissue>
    </source>
</reference>
<feature type="non-terminal residue" evidence="2">
    <location>
        <position position="1"/>
    </location>
</feature>
<accession>A0A0T6BF47</accession>
<organism evidence="2 3">
    <name type="scientific">Oryctes borbonicus</name>
    <dbReference type="NCBI Taxonomy" id="1629725"/>
    <lineage>
        <taxon>Eukaryota</taxon>
        <taxon>Metazoa</taxon>
        <taxon>Ecdysozoa</taxon>
        <taxon>Arthropoda</taxon>
        <taxon>Hexapoda</taxon>
        <taxon>Insecta</taxon>
        <taxon>Pterygota</taxon>
        <taxon>Neoptera</taxon>
        <taxon>Endopterygota</taxon>
        <taxon>Coleoptera</taxon>
        <taxon>Polyphaga</taxon>
        <taxon>Scarabaeiformia</taxon>
        <taxon>Scarabaeidae</taxon>
        <taxon>Dynastinae</taxon>
        <taxon>Oryctes</taxon>
    </lineage>
</organism>
<proteinExistence type="predicted"/>
<evidence type="ECO:0000313" key="2">
    <source>
        <dbReference type="EMBL" id="KRT85951.1"/>
    </source>
</evidence>
<dbReference type="GO" id="GO:0006325">
    <property type="term" value="P:chromatin organization"/>
    <property type="evidence" value="ECO:0007669"/>
    <property type="project" value="TreeGrafter"/>
</dbReference>
<keyword evidence="3" id="KW-1185">Reference proteome</keyword>
<dbReference type="OrthoDB" id="20982at2759"/>
<dbReference type="Proteomes" id="UP000051574">
    <property type="component" value="Unassembled WGS sequence"/>
</dbReference>
<dbReference type="InterPro" id="IPR028171">
    <property type="entry name" value="Codanin-1_C"/>
</dbReference>
<gene>
    <name evidence="2" type="ORF">AMK59_1499</name>
</gene>
<dbReference type="AlphaFoldDB" id="A0A0T6BF47"/>
<evidence type="ECO:0000313" key="3">
    <source>
        <dbReference type="Proteomes" id="UP000051574"/>
    </source>
</evidence>
<name>A0A0T6BF47_9SCAR</name>
<sequence length="356" mass="41234">QDETINEQASILSSLPNVDAEKLHRLKARLITKQENNALNSTPTFTGHQEFYKDFILASGSHVFYEHLKNTIILEINQLSASSTFNDFLENEENDFNVDSTMRNSYFSNLKFLRMLAKFLGFIEALSYKMDSKMVSEGIIKAEIDTRRWYQPNFDLKQIVLRAIKENTLILAIPWMVKYISMLDYVTIRLPYFESVLEILFYIYYAINTQWEPNPNKVIIKFCLGWLFELPHFPSESYYNWLSNTSSADISKRLNSNWNHVQNGKTDSNLGKNQLTPSLDDVEIVDQTILYTFCPYLEGFRKLLSTNSLNSGNVAKHITPLSTVENSVDVTEKKLKCQLEEAFFNCQPVSVRKTVE</sequence>
<feature type="domain" description="Codanin-1 C-terminal" evidence="1">
    <location>
        <begin position="280"/>
        <end position="356"/>
    </location>
</feature>
<evidence type="ECO:0000259" key="1">
    <source>
        <dbReference type="Pfam" id="PF15296"/>
    </source>
</evidence>
<dbReference type="Pfam" id="PF15296">
    <property type="entry name" value="Codanin-1_C"/>
    <property type="match status" value="1"/>
</dbReference>